<evidence type="ECO:0000313" key="3">
    <source>
        <dbReference type="Proteomes" id="UP001150266"/>
    </source>
</evidence>
<feature type="region of interest" description="Disordered" evidence="1">
    <location>
        <begin position="1"/>
        <end position="158"/>
    </location>
</feature>
<protein>
    <submittedName>
        <fullName evidence="2">Uncharacterized protein</fullName>
    </submittedName>
</protein>
<feature type="compositionally biased region" description="Basic and acidic residues" evidence="1">
    <location>
        <begin position="1"/>
        <end position="10"/>
    </location>
</feature>
<comment type="caution">
    <text evidence="2">The sequence shown here is derived from an EMBL/GenBank/DDBJ whole genome shotgun (WGS) entry which is preliminary data.</text>
</comment>
<gene>
    <name evidence="2" type="ORF">J3R30DRAFT_1129222</name>
</gene>
<organism evidence="2 3">
    <name type="scientific">Lentinula aciculospora</name>
    <dbReference type="NCBI Taxonomy" id="153920"/>
    <lineage>
        <taxon>Eukaryota</taxon>
        <taxon>Fungi</taxon>
        <taxon>Dikarya</taxon>
        <taxon>Basidiomycota</taxon>
        <taxon>Agaricomycotina</taxon>
        <taxon>Agaricomycetes</taxon>
        <taxon>Agaricomycetidae</taxon>
        <taxon>Agaricales</taxon>
        <taxon>Marasmiineae</taxon>
        <taxon>Omphalotaceae</taxon>
        <taxon>Lentinula</taxon>
    </lineage>
</organism>
<sequence>MTRLKLEIIHSSRMTEPSPLAQHPPAVKVGGRRLSINLKPHHRPQLTSKESDERETSALNNSEHSRTNTAGPPSPPFDDYPRPTRNEEDQEHIEHREEVPHPRKDQKHGHGSIVGGVESYASIRRGEETMPTRDHYGAGAGKSFGAGGRIVQPEGKGL</sequence>
<reference evidence="2" key="1">
    <citation type="submission" date="2022-08" db="EMBL/GenBank/DDBJ databases">
        <title>A Global Phylogenomic Analysis of the Shiitake Genus Lentinula.</title>
        <authorList>
            <consortium name="DOE Joint Genome Institute"/>
            <person name="Sierra-Patev S."/>
            <person name="Min B."/>
            <person name="Naranjo-Ortiz M."/>
            <person name="Looney B."/>
            <person name="Konkel Z."/>
            <person name="Slot J.C."/>
            <person name="Sakamoto Y."/>
            <person name="Steenwyk J.L."/>
            <person name="Rokas A."/>
            <person name="Carro J."/>
            <person name="Camarero S."/>
            <person name="Ferreira P."/>
            <person name="Molpeceres G."/>
            <person name="Ruiz-Duenas F.J."/>
            <person name="Serrano A."/>
            <person name="Henrissat B."/>
            <person name="Drula E."/>
            <person name="Hughes K.W."/>
            <person name="Mata J.L."/>
            <person name="Ishikawa N.K."/>
            <person name="Vargas-Isla R."/>
            <person name="Ushijima S."/>
            <person name="Smith C.A."/>
            <person name="Ahrendt S."/>
            <person name="Andreopoulos W."/>
            <person name="He G."/>
            <person name="Labutti K."/>
            <person name="Lipzen A."/>
            <person name="Ng V."/>
            <person name="Riley R."/>
            <person name="Sandor L."/>
            <person name="Barry K."/>
            <person name="Martinez A.T."/>
            <person name="Xiao Y."/>
            <person name="Gibbons J.G."/>
            <person name="Terashima K."/>
            <person name="Grigoriev I.V."/>
            <person name="Hibbett D.S."/>
        </authorList>
    </citation>
    <scope>NUCLEOTIDE SEQUENCE</scope>
    <source>
        <strain evidence="2">JLM2183</strain>
    </source>
</reference>
<dbReference type="Proteomes" id="UP001150266">
    <property type="component" value="Unassembled WGS sequence"/>
</dbReference>
<feature type="compositionally biased region" description="Basic and acidic residues" evidence="1">
    <location>
        <begin position="79"/>
        <end position="103"/>
    </location>
</feature>
<feature type="compositionally biased region" description="Polar residues" evidence="1">
    <location>
        <begin position="57"/>
        <end position="71"/>
    </location>
</feature>
<feature type="compositionally biased region" description="Gly residues" evidence="1">
    <location>
        <begin position="138"/>
        <end position="148"/>
    </location>
</feature>
<evidence type="ECO:0000313" key="2">
    <source>
        <dbReference type="EMBL" id="KAJ4470840.1"/>
    </source>
</evidence>
<dbReference type="EMBL" id="JAOTPV010000024">
    <property type="protein sequence ID" value="KAJ4470840.1"/>
    <property type="molecule type" value="Genomic_DNA"/>
</dbReference>
<evidence type="ECO:0000256" key="1">
    <source>
        <dbReference type="SAM" id="MobiDB-lite"/>
    </source>
</evidence>
<feature type="compositionally biased region" description="Basic and acidic residues" evidence="1">
    <location>
        <begin position="124"/>
        <end position="136"/>
    </location>
</feature>
<dbReference type="AlphaFoldDB" id="A0A9W8ZZC1"/>
<dbReference type="OrthoDB" id="3228420at2759"/>
<accession>A0A9W8ZZC1</accession>
<proteinExistence type="predicted"/>
<name>A0A9W8ZZC1_9AGAR</name>
<keyword evidence="3" id="KW-1185">Reference proteome</keyword>